<gene>
    <name evidence="1" type="ORF">MLD38_033149</name>
</gene>
<protein>
    <submittedName>
        <fullName evidence="1">Uncharacterized protein</fullName>
    </submittedName>
</protein>
<keyword evidence="2" id="KW-1185">Reference proteome</keyword>
<proteinExistence type="predicted"/>
<sequence length="78" mass="8665">MPSTFILVINYTPLNQSIISTPRMGERFALEYHKKSHIQAIVLTASETSQCKARCSFSTMRSTKSAGGRGAATRLYHD</sequence>
<dbReference type="EMBL" id="CM042889">
    <property type="protein sequence ID" value="KAI4319564.1"/>
    <property type="molecule type" value="Genomic_DNA"/>
</dbReference>
<comment type="caution">
    <text evidence="1">The sequence shown here is derived from an EMBL/GenBank/DDBJ whole genome shotgun (WGS) entry which is preliminary data.</text>
</comment>
<name>A0ACB9M831_9MYRT</name>
<reference evidence="2" key="1">
    <citation type="journal article" date="2023" name="Front. Plant Sci.">
        <title>Chromosomal-level genome assembly of Melastoma candidum provides insights into trichome evolution.</title>
        <authorList>
            <person name="Zhong Y."/>
            <person name="Wu W."/>
            <person name="Sun C."/>
            <person name="Zou P."/>
            <person name="Liu Y."/>
            <person name="Dai S."/>
            <person name="Zhou R."/>
        </authorList>
    </citation>
    <scope>NUCLEOTIDE SEQUENCE [LARGE SCALE GENOMIC DNA]</scope>
</reference>
<organism evidence="1 2">
    <name type="scientific">Melastoma candidum</name>
    <dbReference type="NCBI Taxonomy" id="119954"/>
    <lineage>
        <taxon>Eukaryota</taxon>
        <taxon>Viridiplantae</taxon>
        <taxon>Streptophyta</taxon>
        <taxon>Embryophyta</taxon>
        <taxon>Tracheophyta</taxon>
        <taxon>Spermatophyta</taxon>
        <taxon>Magnoliopsida</taxon>
        <taxon>eudicotyledons</taxon>
        <taxon>Gunneridae</taxon>
        <taxon>Pentapetalae</taxon>
        <taxon>rosids</taxon>
        <taxon>malvids</taxon>
        <taxon>Myrtales</taxon>
        <taxon>Melastomataceae</taxon>
        <taxon>Melastomatoideae</taxon>
        <taxon>Melastomateae</taxon>
        <taxon>Melastoma</taxon>
    </lineage>
</organism>
<evidence type="ECO:0000313" key="2">
    <source>
        <dbReference type="Proteomes" id="UP001057402"/>
    </source>
</evidence>
<accession>A0ACB9M831</accession>
<dbReference type="Proteomes" id="UP001057402">
    <property type="component" value="Chromosome 10"/>
</dbReference>
<evidence type="ECO:0000313" key="1">
    <source>
        <dbReference type="EMBL" id="KAI4319564.1"/>
    </source>
</evidence>